<dbReference type="Pfam" id="PF03992">
    <property type="entry name" value="ABM"/>
    <property type="match status" value="1"/>
</dbReference>
<dbReference type="EMBL" id="JAGEOK010000005">
    <property type="protein sequence ID" value="MBO2437602.1"/>
    <property type="molecule type" value="Genomic_DNA"/>
</dbReference>
<evidence type="ECO:0000313" key="2">
    <source>
        <dbReference type="EMBL" id="MBO2437602.1"/>
    </source>
</evidence>
<keyword evidence="2" id="KW-0560">Oxidoreductase</keyword>
<keyword evidence="2" id="KW-0503">Monooxygenase</keyword>
<protein>
    <submittedName>
        <fullName evidence="2">Antibiotic biosynthesis monooxygenase</fullName>
    </submittedName>
</protein>
<keyword evidence="3" id="KW-1185">Reference proteome</keyword>
<dbReference type="GO" id="GO:0004497">
    <property type="term" value="F:monooxygenase activity"/>
    <property type="evidence" value="ECO:0007669"/>
    <property type="project" value="UniProtKB-KW"/>
</dbReference>
<proteinExistence type="predicted"/>
<sequence length="107" mass="12133">MARIPADKAHFTMVNIFDTNPEHQERLFEVMSKGADVMGAHKGNVGVAMHLSHDGKRLITITEWESKEDFEDMRARSDLQSYFKEVSGIITSVDPNPCRLAYLHDQA</sequence>
<name>A0ABS3QVF7_9ACTN</name>
<dbReference type="InterPro" id="IPR007138">
    <property type="entry name" value="ABM_dom"/>
</dbReference>
<accession>A0ABS3QVF7</accession>
<gene>
    <name evidence="2" type="ORF">J4557_08740</name>
</gene>
<dbReference type="Proteomes" id="UP000666915">
    <property type="component" value="Unassembled WGS sequence"/>
</dbReference>
<dbReference type="RefSeq" id="WP_208265936.1">
    <property type="nucleotide sequence ID" value="NZ_BAAAGM010000026.1"/>
</dbReference>
<dbReference type="PROSITE" id="PS51725">
    <property type="entry name" value="ABM"/>
    <property type="match status" value="1"/>
</dbReference>
<evidence type="ECO:0000259" key="1">
    <source>
        <dbReference type="PROSITE" id="PS51725"/>
    </source>
</evidence>
<dbReference type="InterPro" id="IPR011008">
    <property type="entry name" value="Dimeric_a/b-barrel"/>
</dbReference>
<evidence type="ECO:0000313" key="3">
    <source>
        <dbReference type="Proteomes" id="UP000666915"/>
    </source>
</evidence>
<feature type="domain" description="ABM" evidence="1">
    <location>
        <begin position="11"/>
        <end position="100"/>
    </location>
</feature>
<reference evidence="2 3" key="1">
    <citation type="submission" date="2021-03" db="EMBL/GenBank/DDBJ databases">
        <authorList>
            <person name="Kanchanasin P."/>
            <person name="Saeng-In P."/>
            <person name="Phongsopitanun W."/>
            <person name="Yuki M."/>
            <person name="Kudo T."/>
            <person name="Ohkuma M."/>
            <person name="Tanasupawat S."/>
        </authorList>
    </citation>
    <scope>NUCLEOTIDE SEQUENCE [LARGE SCALE GENOMIC DNA]</scope>
    <source>
        <strain evidence="2 3">L46</strain>
    </source>
</reference>
<comment type="caution">
    <text evidence="2">The sequence shown here is derived from an EMBL/GenBank/DDBJ whole genome shotgun (WGS) entry which is preliminary data.</text>
</comment>
<dbReference type="Gene3D" id="3.30.70.100">
    <property type="match status" value="1"/>
</dbReference>
<organism evidence="2 3">
    <name type="scientific">Actinomadura nitritigenes</name>
    <dbReference type="NCBI Taxonomy" id="134602"/>
    <lineage>
        <taxon>Bacteria</taxon>
        <taxon>Bacillati</taxon>
        <taxon>Actinomycetota</taxon>
        <taxon>Actinomycetes</taxon>
        <taxon>Streptosporangiales</taxon>
        <taxon>Thermomonosporaceae</taxon>
        <taxon>Actinomadura</taxon>
    </lineage>
</organism>
<dbReference type="SUPFAM" id="SSF54909">
    <property type="entry name" value="Dimeric alpha+beta barrel"/>
    <property type="match status" value="1"/>
</dbReference>